<name>A0A819HTB5_9BILA</name>
<dbReference type="Proteomes" id="UP000663891">
    <property type="component" value="Unassembled WGS sequence"/>
</dbReference>
<dbReference type="Proteomes" id="UP000663868">
    <property type="component" value="Unassembled WGS sequence"/>
</dbReference>
<evidence type="ECO:0000313" key="2">
    <source>
        <dbReference type="EMBL" id="CAF0932912.1"/>
    </source>
</evidence>
<dbReference type="Proteomes" id="UP000663860">
    <property type="component" value="Unassembled WGS sequence"/>
</dbReference>
<dbReference type="EMBL" id="CAJOBB010001779">
    <property type="protein sequence ID" value="CAF3902222.1"/>
    <property type="molecule type" value="Genomic_DNA"/>
</dbReference>
<protein>
    <submittedName>
        <fullName evidence="4">Uncharacterized protein</fullName>
    </submittedName>
</protein>
<organism evidence="4 6">
    <name type="scientific">Adineta steineri</name>
    <dbReference type="NCBI Taxonomy" id="433720"/>
    <lineage>
        <taxon>Eukaryota</taxon>
        <taxon>Metazoa</taxon>
        <taxon>Spiralia</taxon>
        <taxon>Gnathifera</taxon>
        <taxon>Rotifera</taxon>
        <taxon>Eurotatoria</taxon>
        <taxon>Bdelloidea</taxon>
        <taxon>Adinetida</taxon>
        <taxon>Adinetidae</taxon>
        <taxon>Adineta</taxon>
    </lineage>
</organism>
<dbReference type="Proteomes" id="UP000663881">
    <property type="component" value="Unassembled WGS sequence"/>
</dbReference>
<evidence type="ECO:0000313" key="6">
    <source>
        <dbReference type="Proteomes" id="UP000663868"/>
    </source>
</evidence>
<proteinExistence type="predicted"/>
<evidence type="ECO:0000313" key="5">
    <source>
        <dbReference type="EMBL" id="CAF4059479.1"/>
    </source>
</evidence>
<evidence type="ECO:0000313" key="3">
    <source>
        <dbReference type="EMBL" id="CAF1028544.1"/>
    </source>
</evidence>
<feature type="compositionally biased region" description="Polar residues" evidence="1">
    <location>
        <begin position="1"/>
        <end position="10"/>
    </location>
</feature>
<evidence type="ECO:0000256" key="1">
    <source>
        <dbReference type="SAM" id="MobiDB-lite"/>
    </source>
</evidence>
<dbReference type="EMBL" id="CAJNON010000144">
    <property type="protein sequence ID" value="CAF1028544.1"/>
    <property type="molecule type" value="Genomic_DNA"/>
</dbReference>
<dbReference type="EMBL" id="CAJOAY010004202">
    <property type="protein sequence ID" value="CAF4059479.1"/>
    <property type="molecule type" value="Genomic_DNA"/>
</dbReference>
<dbReference type="EMBL" id="CAJNOE010000115">
    <property type="protein sequence ID" value="CAF0932912.1"/>
    <property type="molecule type" value="Genomic_DNA"/>
</dbReference>
<gene>
    <name evidence="2" type="ORF">IZO911_LOCUS13976</name>
    <name evidence="4" type="ORF">KXQ929_LOCUS22883</name>
    <name evidence="5" type="ORF">OKA104_LOCUS33290</name>
    <name evidence="3" type="ORF">VCS650_LOCUS16196</name>
</gene>
<feature type="region of interest" description="Disordered" evidence="1">
    <location>
        <begin position="1"/>
        <end position="37"/>
    </location>
</feature>
<feature type="compositionally biased region" description="Low complexity" evidence="1">
    <location>
        <begin position="11"/>
        <end position="37"/>
    </location>
</feature>
<comment type="caution">
    <text evidence="4">The sequence shown here is derived from an EMBL/GenBank/DDBJ whole genome shotgun (WGS) entry which is preliminary data.</text>
</comment>
<dbReference type="AlphaFoldDB" id="A0A819HTB5"/>
<evidence type="ECO:0000313" key="4">
    <source>
        <dbReference type="EMBL" id="CAF3902222.1"/>
    </source>
</evidence>
<reference evidence="4" key="1">
    <citation type="submission" date="2021-02" db="EMBL/GenBank/DDBJ databases">
        <authorList>
            <person name="Nowell W R."/>
        </authorList>
    </citation>
    <scope>NUCLEOTIDE SEQUENCE</scope>
</reference>
<accession>A0A819HTB5</accession>
<sequence>MSNPKVTDNFTSTSSTQSTNTSPSSSSTSSSSSSSSWNSSLFLSRHHSSYKRRRTSISSLFATLSQIDYARGPPFQVSRTMIPKAVFREFPMKTVRKIAVSNQNSPEKASDLVRRFDDRLRLPGLTSSCRFWMEPDKSGNRSGHRNTMEPAVSVPDCLTWIV</sequence>